<dbReference type="PANTHER" id="PTHR12220:SF13">
    <property type="entry name" value="LARGE RIBOSOMAL SUBUNIT PROTEIN UL16M"/>
    <property type="match status" value="1"/>
</dbReference>
<dbReference type="EMBL" id="AP028955">
    <property type="protein sequence ID" value="BET38188.1"/>
    <property type="molecule type" value="Genomic_DNA"/>
</dbReference>
<proteinExistence type="inferred from homology"/>
<dbReference type="Proteomes" id="UP001473424">
    <property type="component" value="Chromosome"/>
</dbReference>
<dbReference type="PROSITE" id="PS00586">
    <property type="entry name" value="RIBOSOMAL_L16_1"/>
    <property type="match status" value="1"/>
</dbReference>
<dbReference type="InterPro" id="IPR047873">
    <property type="entry name" value="Ribosomal_uL16"/>
</dbReference>
<evidence type="ECO:0000256" key="6">
    <source>
        <dbReference type="RuleBase" id="RU004413"/>
    </source>
</evidence>
<organism evidence="8 9">
    <name type="scientific">Spiroplasma ixodetis</name>
    <dbReference type="NCBI Taxonomy" id="2141"/>
    <lineage>
        <taxon>Bacteria</taxon>
        <taxon>Bacillati</taxon>
        <taxon>Mycoplasmatota</taxon>
        <taxon>Mollicutes</taxon>
        <taxon>Entomoplasmatales</taxon>
        <taxon>Spiroplasmataceae</taxon>
        <taxon>Spiroplasma</taxon>
    </lineage>
</organism>
<dbReference type="GO" id="GO:0005840">
    <property type="term" value="C:ribosome"/>
    <property type="evidence" value="ECO:0007669"/>
    <property type="project" value="UniProtKB-KW"/>
</dbReference>
<keyword evidence="2 5" id="KW-0689">Ribosomal protein</keyword>
<dbReference type="InterPro" id="IPR000114">
    <property type="entry name" value="Ribosomal_uL16_bact-type"/>
</dbReference>
<keyword evidence="5 7" id="KW-0820">tRNA-binding</keyword>
<evidence type="ECO:0000313" key="9">
    <source>
        <dbReference type="Proteomes" id="UP001473424"/>
    </source>
</evidence>
<dbReference type="PROSITE" id="PS00701">
    <property type="entry name" value="RIBOSOMAL_L16_2"/>
    <property type="match status" value="1"/>
</dbReference>
<dbReference type="InterPro" id="IPR036920">
    <property type="entry name" value="Ribosomal_uL16_sf"/>
</dbReference>
<comment type="subunit">
    <text evidence="5 7">Part of the 50S ribosomal subunit.</text>
</comment>
<dbReference type="Pfam" id="PF00252">
    <property type="entry name" value="Ribosomal_L16"/>
    <property type="match status" value="1"/>
</dbReference>
<protein>
    <recommendedName>
        <fullName evidence="4 5">Large ribosomal subunit protein uL16</fullName>
    </recommendedName>
</protein>
<comment type="similarity">
    <text evidence="1 5 6">Belongs to the universal ribosomal protein uL16 family.</text>
</comment>
<dbReference type="PANTHER" id="PTHR12220">
    <property type="entry name" value="50S/60S RIBOSOMAL PROTEIN L16"/>
    <property type="match status" value="1"/>
</dbReference>
<evidence type="ECO:0000256" key="3">
    <source>
        <dbReference type="ARBA" id="ARBA00023274"/>
    </source>
</evidence>
<evidence type="ECO:0000256" key="2">
    <source>
        <dbReference type="ARBA" id="ARBA00022980"/>
    </source>
</evidence>
<dbReference type="RefSeq" id="WP_353306885.1">
    <property type="nucleotide sequence ID" value="NZ_AP028955.1"/>
</dbReference>
<keyword evidence="9" id="KW-1185">Reference proteome</keyword>
<dbReference type="HAMAP" id="MF_01342">
    <property type="entry name" value="Ribosomal_uL16"/>
    <property type="match status" value="1"/>
</dbReference>
<accession>A0ABM8JPR2</accession>
<keyword evidence="3 5" id="KW-0687">Ribonucleoprotein</keyword>
<dbReference type="Gene3D" id="3.90.1170.10">
    <property type="entry name" value="Ribosomal protein L10e/L16"/>
    <property type="match status" value="1"/>
</dbReference>
<dbReference type="CDD" id="cd01433">
    <property type="entry name" value="Ribosomal_L16_L10e"/>
    <property type="match status" value="1"/>
</dbReference>
<dbReference type="SUPFAM" id="SSF54686">
    <property type="entry name" value="Ribosomal protein L16p/L10e"/>
    <property type="match status" value="1"/>
</dbReference>
<dbReference type="NCBIfam" id="TIGR01164">
    <property type="entry name" value="rplP_bact"/>
    <property type="match status" value="1"/>
</dbReference>
<evidence type="ECO:0000313" key="8">
    <source>
        <dbReference type="EMBL" id="BET38188.1"/>
    </source>
</evidence>
<dbReference type="InterPro" id="IPR016180">
    <property type="entry name" value="Ribosomal_uL16_dom"/>
</dbReference>
<reference evidence="9" key="1">
    <citation type="journal article" date="2024" name="FEMS Microbiol. Lett.">
        <title>Genomic insights into Spiroplasma endosymbionts that induce male-killing and protective phenotypes in the pea aphid.</title>
        <authorList>
            <person name="Arai H."/>
            <person name="Legeai F."/>
            <person name="Kageyama D."/>
            <person name="Sugio A."/>
            <person name="Simon J.C."/>
        </authorList>
    </citation>
    <scope>NUCLEOTIDE SEQUENCE [LARGE SCALE GENOMIC DNA]</scope>
    <source>
        <strain evidence="9">sAp269</strain>
    </source>
</reference>
<evidence type="ECO:0000256" key="4">
    <source>
        <dbReference type="ARBA" id="ARBA00035198"/>
    </source>
</evidence>
<evidence type="ECO:0000256" key="7">
    <source>
        <dbReference type="RuleBase" id="RU004414"/>
    </source>
</evidence>
<comment type="function">
    <text evidence="5 7">Binds 23S rRNA and is also seen to make contacts with the A and possibly P site tRNAs.</text>
</comment>
<keyword evidence="5 7" id="KW-0694">RNA-binding</keyword>
<dbReference type="InterPro" id="IPR020798">
    <property type="entry name" value="Ribosomal_uL16_CS"/>
</dbReference>
<dbReference type="PRINTS" id="PR00060">
    <property type="entry name" value="RIBOSOMALL16"/>
</dbReference>
<name>A0ABM8JPR2_9MOLU</name>
<evidence type="ECO:0000256" key="1">
    <source>
        <dbReference type="ARBA" id="ARBA00008931"/>
    </source>
</evidence>
<gene>
    <name evidence="5 8" type="primary">rplP</name>
    <name evidence="8" type="ORF">SAP269_07770</name>
</gene>
<sequence length="161" mass="18052">MAIPKRYKHSCVHRLSYEGTVKGCKTVAFGTYGLRAEEGSYITERQIEAARVAMTRYMKRGGKVWIRIFPHLPITRKPAEVRMGSGKGSIDHWVSVVKAETVMFEVSYPNEATAREALRLAMHKLPIKCKIVTREIKSTEEVKVAKNLTTELGEANGNASN</sequence>
<keyword evidence="5 7" id="KW-0699">rRNA-binding</keyword>
<evidence type="ECO:0000256" key="5">
    <source>
        <dbReference type="HAMAP-Rule" id="MF_01342"/>
    </source>
</evidence>